<reference evidence="3" key="1">
    <citation type="journal article" date="2020" name="Nat. Commun.">
        <title>Genome assembly of wild tea tree DASZ reveals pedigree and selection history of tea varieties.</title>
        <authorList>
            <person name="Zhang W."/>
            <person name="Zhang Y."/>
            <person name="Qiu H."/>
            <person name="Guo Y."/>
            <person name="Wan H."/>
            <person name="Zhang X."/>
            <person name="Scossa F."/>
            <person name="Alseekh S."/>
            <person name="Zhang Q."/>
            <person name="Wang P."/>
            <person name="Xu L."/>
            <person name="Schmidt M.H."/>
            <person name="Jia X."/>
            <person name="Li D."/>
            <person name="Zhu A."/>
            <person name="Guo F."/>
            <person name="Chen W."/>
            <person name="Ni D."/>
            <person name="Usadel B."/>
            <person name="Fernie A.R."/>
            <person name="Wen W."/>
        </authorList>
    </citation>
    <scope>NUCLEOTIDE SEQUENCE [LARGE SCALE GENOMIC DNA]</scope>
    <source>
        <strain evidence="3">cv. G240</strain>
    </source>
</reference>
<dbReference type="GO" id="GO:0005975">
    <property type="term" value="P:carbohydrate metabolic process"/>
    <property type="evidence" value="ECO:0007669"/>
    <property type="project" value="InterPro"/>
</dbReference>
<gene>
    <name evidence="2" type="ORF">HYC85_013324</name>
</gene>
<dbReference type="PANTHER" id="PTHR10683">
    <property type="entry name" value="TRANSALDOLASE"/>
    <property type="match status" value="1"/>
</dbReference>
<dbReference type="Gene3D" id="3.20.20.70">
    <property type="entry name" value="Aldolase class I"/>
    <property type="match status" value="1"/>
</dbReference>
<dbReference type="Proteomes" id="UP000593564">
    <property type="component" value="Unassembled WGS sequence"/>
</dbReference>
<evidence type="ECO:0000313" key="3">
    <source>
        <dbReference type="Proteomes" id="UP000593564"/>
    </source>
</evidence>
<organism evidence="2 3">
    <name type="scientific">Camellia sinensis</name>
    <name type="common">Tea plant</name>
    <name type="synonym">Thea sinensis</name>
    <dbReference type="NCBI Taxonomy" id="4442"/>
    <lineage>
        <taxon>Eukaryota</taxon>
        <taxon>Viridiplantae</taxon>
        <taxon>Streptophyta</taxon>
        <taxon>Embryophyta</taxon>
        <taxon>Tracheophyta</taxon>
        <taxon>Spermatophyta</taxon>
        <taxon>Magnoliopsida</taxon>
        <taxon>eudicotyledons</taxon>
        <taxon>Gunneridae</taxon>
        <taxon>Pentapetalae</taxon>
        <taxon>asterids</taxon>
        <taxon>Ericales</taxon>
        <taxon>Theaceae</taxon>
        <taxon>Camellia</taxon>
    </lineage>
</organism>
<dbReference type="PANTHER" id="PTHR10683:SF18">
    <property type="entry name" value="TRANSALDOLASE"/>
    <property type="match status" value="1"/>
</dbReference>
<sequence length="231" mass="25654">DLPLKIEAKRGRREKVRRREKVQRGEWFNGARFRRGTIDGGSDRRFGETGSATRLVRRRDWFFSSICKKSQSAVDNALANSECYGLAGSDVRMSCFINKALVNVGGELAKVVSGRVSTEVDACLAYDTHSIVRKGIEASRVLESEGIQTHLTFVYRCIVVEACSSNIAFVGHSKVPNSTDGQVCLDAELNGQNYVNLDIENANAYPPCLVDINIEKGNSETPKTLMKMWKN</sequence>
<dbReference type="AlphaFoldDB" id="A0A7J7H498"/>
<keyword evidence="1" id="KW-0704">Schiff base</keyword>
<evidence type="ECO:0000256" key="1">
    <source>
        <dbReference type="ARBA" id="ARBA00023270"/>
    </source>
</evidence>
<dbReference type="EMBL" id="JACBKZ010000006">
    <property type="protein sequence ID" value="KAF5947367.1"/>
    <property type="molecule type" value="Genomic_DNA"/>
</dbReference>
<dbReference type="InterPro" id="IPR013785">
    <property type="entry name" value="Aldolase_TIM"/>
</dbReference>
<comment type="caution">
    <text evidence="2">The sequence shown here is derived from an EMBL/GenBank/DDBJ whole genome shotgun (WGS) entry which is preliminary data.</text>
</comment>
<dbReference type="InterPro" id="IPR001585">
    <property type="entry name" value="TAL/FSA"/>
</dbReference>
<protein>
    <submittedName>
        <fullName evidence="2">Uncharacterized protein</fullName>
    </submittedName>
</protein>
<evidence type="ECO:0000313" key="2">
    <source>
        <dbReference type="EMBL" id="KAF5947367.1"/>
    </source>
</evidence>
<dbReference type="SUPFAM" id="SSF51569">
    <property type="entry name" value="Aldolase"/>
    <property type="match status" value="1"/>
</dbReference>
<keyword evidence="3" id="KW-1185">Reference proteome</keyword>
<accession>A0A7J7H498</accession>
<name>A0A7J7H498_CAMSI</name>
<proteinExistence type="predicted"/>
<feature type="non-terminal residue" evidence="2">
    <location>
        <position position="1"/>
    </location>
</feature>
<reference evidence="2 3" key="2">
    <citation type="submission" date="2020-07" db="EMBL/GenBank/DDBJ databases">
        <title>Genome assembly of wild tea tree DASZ reveals pedigree and selection history of tea varieties.</title>
        <authorList>
            <person name="Zhang W."/>
        </authorList>
    </citation>
    <scope>NUCLEOTIDE SEQUENCE [LARGE SCALE GENOMIC DNA]</scope>
    <source>
        <strain evidence="3">cv. G240</strain>
        <tissue evidence="2">Leaf</tissue>
    </source>
</reference>